<organism evidence="1">
    <name type="scientific">Salmonella enterica</name>
    <name type="common">Salmonella choleraesuis</name>
    <dbReference type="NCBI Taxonomy" id="28901"/>
    <lineage>
        <taxon>Bacteria</taxon>
        <taxon>Pseudomonadati</taxon>
        <taxon>Pseudomonadota</taxon>
        <taxon>Gammaproteobacteria</taxon>
        <taxon>Enterobacterales</taxon>
        <taxon>Enterobacteriaceae</taxon>
        <taxon>Salmonella</taxon>
    </lineage>
</organism>
<dbReference type="AlphaFoldDB" id="A0A628V7L3"/>
<protein>
    <submittedName>
        <fullName evidence="1">DUF932 domain-containing protein</fullName>
    </submittedName>
</protein>
<dbReference type="EMBL" id="AAMBER010000022">
    <property type="protein sequence ID" value="EDF5515496.1"/>
    <property type="molecule type" value="Genomic_DNA"/>
</dbReference>
<proteinExistence type="predicted"/>
<accession>A0A628V7L3</accession>
<evidence type="ECO:0000313" key="1">
    <source>
        <dbReference type="EMBL" id="EDF5515496.1"/>
    </source>
</evidence>
<sequence length="278" mass="31931">MARLSSVFRSANVIRKERVLTNDELMRCVPSVFSGEKHESRSDRYTYIPTITLLDNLRKEGFQPFFACQTRTRDAGKREHTKHMLRLRREGEIAGEEVPEIILLNSHDGSSSYQMIPGMFRFVCMNGMVCGQSFGEIRVPHKGDVVGQVIEGAFEVLDIFDGVKESRGEMKEISLSKDEQRIFAEIALNWKYDDKGEGKHIPLEPDDILQVRRHEDNKDDLWTTYQRVQENMTKGGLWGKNAKGKHQRTRAVNGIDGDVKLNRALWEMAEKMKALKSK</sequence>
<name>A0A628V7L3_SALER</name>
<gene>
    <name evidence="1" type="ORF">GB848_21430</name>
</gene>
<reference evidence="1" key="1">
    <citation type="submission" date="2019-10" db="EMBL/GenBank/DDBJ databases">
        <authorList>
            <consortium name="PulseNet: The National Subtyping Network for Foodborne Disease Surveillance"/>
            <person name="Tarr C.L."/>
            <person name="Trees E."/>
            <person name="Katz L.S."/>
            <person name="Carleton-Romer H.A."/>
            <person name="Stroika S."/>
            <person name="Kucerova Z."/>
            <person name="Roache K.F."/>
            <person name="Sabol A.L."/>
            <person name="Besser J."/>
            <person name="Gerner-Smidt P."/>
        </authorList>
    </citation>
    <scope>NUCLEOTIDE SEQUENCE</scope>
    <source>
        <strain evidence="1">PNUSAS102632</strain>
    </source>
</reference>
<dbReference type="Pfam" id="PF06067">
    <property type="entry name" value="DUF932"/>
    <property type="match status" value="1"/>
</dbReference>
<dbReference type="InterPro" id="IPR026325">
    <property type="entry name" value="DUF932"/>
</dbReference>
<comment type="caution">
    <text evidence="1">The sequence shown here is derived from an EMBL/GenBank/DDBJ whole genome shotgun (WGS) entry which is preliminary data.</text>
</comment>